<dbReference type="OMA" id="EDFCTTE"/>
<accession>A0A2K6SYW0</accession>
<dbReference type="GO" id="GO:0005881">
    <property type="term" value="C:cytoplasmic microtubule"/>
    <property type="evidence" value="ECO:0007669"/>
    <property type="project" value="Ensembl"/>
</dbReference>
<dbReference type="GO" id="GO:0005813">
    <property type="term" value="C:centrosome"/>
    <property type="evidence" value="ECO:0007669"/>
    <property type="project" value="Ensembl"/>
</dbReference>
<feature type="region of interest" description="Disordered" evidence="1">
    <location>
        <begin position="592"/>
        <end position="611"/>
    </location>
</feature>
<dbReference type="PANTHER" id="PTHR21831">
    <property type="entry name" value="MICROTUBULE-ASSOCIATED PROTEIN 10"/>
    <property type="match status" value="1"/>
</dbReference>
<protein>
    <submittedName>
        <fullName evidence="3">Microtubule associated protein 10</fullName>
    </submittedName>
</protein>
<feature type="compositionally biased region" description="Polar residues" evidence="1">
    <location>
        <begin position="940"/>
        <end position="982"/>
    </location>
</feature>
<evidence type="ECO:0000313" key="3">
    <source>
        <dbReference type="Ensembl" id="ENSSBOP00000012578.1"/>
    </source>
</evidence>
<dbReference type="GO" id="GO:0008017">
    <property type="term" value="F:microtubule binding"/>
    <property type="evidence" value="ECO:0007669"/>
    <property type="project" value="Ensembl"/>
</dbReference>
<reference evidence="3" key="1">
    <citation type="submission" date="2025-08" db="UniProtKB">
        <authorList>
            <consortium name="Ensembl"/>
        </authorList>
    </citation>
    <scope>IDENTIFICATION</scope>
</reference>
<dbReference type="PANTHER" id="PTHR21831:SF2">
    <property type="entry name" value="MICROTUBULE-ASSOCIATED PROTEIN 10"/>
    <property type="match status" value="1"/>
</dbReference>
<evidence type="ECO:0000313" key="4">
    <source>
        <dbReference type="Proteomes" id="UP000233220"/>
    </source>
</evidence>
<dbReference type="Pfam" id="PF14924">
    <property type="entry name" value="MAP10_N"/>
    <property type="match status" value="1"/>
</dbReference>
<dbReference type="Pfam" id="PF14925">
    <property type="entry name" value="HPHLAWLY"/>
    <property type="match status" value="1"/>
</dbReference>
<sequence>LSNWLSLAWERTDSPDFLSVFLSYMDLTPKLHKICSDKTQKNAKNTHCLSLTTYTPVWRRKMFHTKYAYKGSQHTEQRNSQSKHARGPAGAVPLVSRDSSQRRRFPGRRFRFAEPAAAFPGATAMAAAPSERLFSLELLVDWVRLEARLPPPPLAAAVERKEEEEGKEQGEASSPRALCPAVAFRLLDFPTLLVYPPDGPGVPAPERWPGAIRFGRGKSCLFRLPPATLHRRLLRTPLAVLLLQLPPGLPTPAPQLLGACDISLATAAHSVVGPAASGCSHLHRGRFPLRNRVGARTGDIALAYRLTDLGSHLLGHLERPLTFTPTGGGAEVSPQTPQERQQLQQPASQPSPKEADRLLGELGIPEAQKDLKEIVFQSEGECDHVGSVENGKTNSIVTCSSAVSERNVSSLNEEVTELDMETNIFCPPPLYYTNLTQEKPLPAQAKITIEPQMNVPEEMSGVSPEKNYINPPTHRSRLKYPSSATHEHPPMLVNPPHIQDVGAINQTCQTEQNRINTIRQLPLLNALLVELSLLYEQPVTSPAQIHPHLAWLYRTEEKKSPESSAKSTCQSESKKDKLSVGGCEKSVSLHYKKNQIGNSKKDKYSEKNSGTLQKRVAKGRLLYGLTNTLRLRLKQTNPGMLVVHEKRELYRKTQAQMLGTKFRIPSTKVKLLSFAEQSQEPHQLPKDKHLDLDASFTENSDTSRQMSGVFDDPSTSKEAKLKRTTEKKTVDCSKNGTNNVSLIEIVNPANFIIPERLTHASILGRNVEMQIQSPCVFQQDAVVDRIIDKEIDIRQVKTTDDNILIADISENRPGKNSWNENISELKYSDDLSSPCYSEDFYTTEDTSRSLKAHDSSSRTENPKHSQYTSKSSETRLSKKKNSSDKSSILSPPFSAGSPVHSCRKFHISKTQDKSLEEACSISTSDLSSSHWTEEKENQKGRNSMHNSKVTKSDQDISIPTRSSCQSLEKSQSPRTSQVSSYLPSNVSELELNVLDSSTSDHFEEDNDDVGSLNISKQCKDICELVINKLPGYTV</sequence>
<dbReference type="GO" id="GO:0031122">
    <property type="term" value="P:cytoplasmic microtubule organization"/>
    <property type="evidence" value="ECO:0007669"/>
    <property type="project" value="Ensembl"/>
</dbReference>
<dbReference type="GO" id="GO:0051256">
    <property type="term" value="P:mitotic spindle midzone assembly"/>
    <property type="evidence" value="ECO:0007669"/>
    <property type="project" value="Ensembl"/>
</dbReference>
<dbReference type="AlphaFoldDB" id="A0A2K6SYW0"/>
<dbReference type="GO" id="GO:0097431">
    <property type="term" value="C:mitotic spindle pole"/>
    <property type="evidence" value="ECO:0007669"/>
    <property type="project" value="Ensembl"/>
</dbReference>
<feature type="compositionally biased region" description="Basic and acidic residues" evidence="1">
    <location>
        <begin position="847"/>
        <end position="863"/>
    </location>
</feature>
<dbReference type="Proteomes" id="UP000233220">
    <property type="component" value="Unplaced"/>
</dbReference>
<feature type="region of interest" description="Disordered" evidence="1">
    <location>
        <begin position="847"/>
        <end position="900"/>
    </location>
</feature>
<feature type="region of interest" description="Disordered" evidence="1">
    <location>
        <begin position="320"/>
        <end position="355"/>
    </location>
</feature>
<organism evidence="3 4">
    <name type="scientific">Saimiri boliviensis boliviensis</name>
    <name type="common">Bolivian squirrel monkey</name>
    <dbReference type="NCBI Taxonomy" id="39432"/>
    <lineage>
        <taxon>Eukaryota</taxon>
        <taxon>Metazoa</taxon>
        <taxon>Chordata</taxon>
        <taxon>Craniata</taxon>
        <taxon>Vertebrata</taxon>
        <taxon>Euteleostomi</taxon>
        <taxon>Mammalia</taxon>
        <taxon>Eutheria</taxon>
        <taxon>Euarchontoglires</taxon>
        <taxon>Primates</taxon>
        <taxon>Haplorrhini</taxon>
        <taxon>Platyrrhini</taxon>
        <taxon>Cebidae</taxon>
        <taxon>Saimiriinae</taxon>
        <taxon>Saimiri</taxon>
    </lineage>
</organism>
<reference evidence="3" key="2">
    <citation type="submission" date="2025-09" db="UniProtKB">
        <authorList>
            <consortium name="Ensembl"/>
        </authorList>
    </citation>
    <scope>IDENTIFICATION</scope>
</reference>
<dbReference type="STRING" id="39432.ENSSBOP00000012578"/>
<dbReference type="GeneTree" id="ENSGT00390000008459"/>
<dbReference type="GO" id="GO:0030496">
    <property type="term" value="C:midbody"/>
    <property type="evidence" value="ECO:0007669"/>
    <property type="project" value="Ensembl"/>
</dbReference>
<dbReference type="Ensembl" id="ENSSBOT00000029370.1">
    <property type="protein sequence ID" value="ENSSBOP00000012578.1"/>
    <property type="gene ID" value="ENSSBOG00000023089.1"/>
</dbReference>
<dbReference type="InterPro" id="IPR039302">
    <property type="entry name" value="MAP10"/>
</dbReference>
<name>A0A2K6SYW0_SAIBB</name>
<dbReference type="InterPro" id="IPR026679">
    <property type="entry name" value="MAP10_C-term"/>
</dbReference>
<feature type="compositionally biased region" description="Low complexity" evidence="1">
    <location>
        <begin position="333"/>
        <end position="352"/>
    </location>
</feature>
<feature type="region of interest" description="Disordered" evidence="1">
    <location>
        <begin position="926"/>
        <end position="982"/>
    </location>
</feature>
<gene>
    <name evidence="3" type="primary">MAP10</name>
</gene>
<evidence type="ECO:0000256" key="1">
    <source>
        <dbReference type="SAM" id="MobiDB-lite"/>
    </source>
</evidence>
<dbReference type="GO" id="GO:0032886">
    <property type="term" value="P:regulation of microtubule-based process"/>
    <property type="evidence" value="ECO:0007669"/>
    <property type="project" value="Ensembl"/>
</dbReference>
<feature type="region of interest" description="Disordered" evidence="1">
    <location>
        <begin position="69"/>
        <end position="102"/>
    </location>
</feature>
<keyword evidence="4" id="KW-1185">Reference proteome</keyword>
<dbReference type="GO" id="GO:1990023">
    <property type="term" value="C:mitotic spindle midzone"/>
    <property type="evidence" value="ECO:0007669"/>
    <property type="project" value="Ensembl"/>
</dbReference>
<proteinExistence type="predicted"/>
<evidence type="ECO:0000259" key="2">
    <source>
        <dbReference type="Pfam" id="PF14925"/>
    </source>
</evidence>
<feature type="domain" description="Microtubule-associated protein 10 C-terminal" evidence="2">
    <location>
        <begin position="399"/>
        <end position="1033"/>
    </location>
</feature>
<dbReference type="GO" id="GO:0032467">
    <property type="term" value="P:positive regulation of cytokinesis"/>
    <property type="evidence" value="ECO:0007669"/>
    <property type="project" value="Ensembl"/>
</dbReference>